<evidence type="ECO:0000313" key="1">
    <source>
        <dbReference type="EMBL" id="MST73166.1"/>
    </source>
</evidence>
<dbReference type="EMBL" id="VUNC01000007">
    <property type="protein sequence ID" value="MST73166.1"/>
    <property type="molecule type" value="Genomic_DNA"/>
</dbReference>
<dbReference type="SUPFAM" id="SSF74650">
    <property type="entry name" value="Galactose mutarotase-like"/>
    <property type="match status" value="1"/>
</dbReference>
<dbReference type="AlphaFoldDB" id="A0A6N7XT03"/>
<sequence length="293" mass="32636">MPFMTSIASNGLTATIDSRGAQLMSLTRDGGECLWQGDERWWPRRAPVLFPIVGSLRGDRASSSQGEVSLERHGLARNREFELVSSDDGSARFRLCSDARTRETYPYDFRLELSYSLADGVLTQAFDVTNTGDVPLPFVLGGHPAFNVPQPQGNDGFDSYRLEFSRAWTYATPRIDPSSGLLDFEDRLPLLDGSDTLRLTHRTFDVDTLVFQDVPERFVRLVGDGGHGVEVSFEGFDYLGVWSAAGDAPFVALEPWTGCATAMDEDDVFEHKRGMTLLSPGQTFERSFRVRPF</sequence>
<organism evidence="1 2">
    <name type="scientific">Olsenella porci</name>
    <dbReference type="NCBI Taxonomy" id="2652279"/>
    <lineage>
        <taxon>Bacteria</taxon>
        <taxon>Bacillati</taxon>
        <taxon>Actinomycetota</taxon>
        <taxon>Coriobacteriia</taxon>
        <taxon>Coriobacteriales</taxon>
        <taxon>Atopobiaceae</taxon>
        <taxon>Olsenella</taxon>
    </lineage>
</organism>
<name>A0A6N7XT03_9ACTN</name>
<dbReference type="InterPro" id="IPR037481">
    <property type="entry name" value="LacX"/>
</dbReference>
<protein>
    <submittedName>
        <fullName evidence="1">Aldose 1-epimerase family protein</fullName>
    </submittedName>
</protein>
<dbReference type="Gene3D" id="2.70.98.10">
    <property type="match status" value="1"/>
</dbReference>
<dbReference type="InterPro" id="IPR011013">
    <property type="entry name" value="Gal_mutarotase_sf_dom"/>
</dbReference>
<dbReference type="PANTHER" id="PTHR11122">
    <property type="entry name" value="APOSPORY-ASSOCIATED PROTEIN C-RELATED"/>
    <property type="match status" value="1"/>
</dbReference>
<dbReference type="RefSeq" id="WP_154435809.1">
    <property type="nucleotide sequence ID" value="NZ_VUNC01000007.1"/>
</dbReference>
<keyword evidence="2" id="KW-1185">Reference proteome</keyword>
<dbReference type="Proteomes" id="UP000469325">
    <property type="component" value="Unassembled WGS sequence"/>
</dbReference>
<dbReference type="PANTHER" id="PTHR11122:SF13">
    <property type="entry name" value="GLUCOSE-6-PHOSPHATE 1-EPIMERASE"/>
    <property type="match status" value="1"/>
</dbReference>
<reference evidence="1 2" key="1">
    <citation type="submission" date="2019-08" db="EMBL/GenBank/DDBJ databases">
        <title>In-depth cultivation of the pig gut microbiome towards novel bacterial diversity and tailored functional studies.</title>
        <authorList>
            <person name="Wylensek D."/>
            <person name="Hitch T.C.A."/>
            <person name="Clavel T."/>
        </authorList>
    </citation>
    <scope>NUCLEOTIDE SEQUENCE [LARGE SCALE GENOMIC DNA]</scope>
    <source>
        <strain evidence="1 2">CA-Schmier-601-WT-1</strain>
    </source>
</reference>
<evidence type="ECO:0000313" key="2">
    <source>
        <dbReference type="Proteomes" id="UP000469325"/>
    </source>
</evidence>
<dbReference type="Pfam" id="PF01263">
    <property type="entry name" value="Aldose_epim"/>
    <property type="match status" value="1"/>
</dbReference>
<dbReference type="CDD" id="cd09024">
    <property type="entry name" value="Aldose_epim_lacX"/>
    <property type="match status" value="1"/>
</dbReference>
<dbReference type="InterPro" id="IPR008183">
    <property type="entry name" value="Aldose_1/G6P_1-epimerase"/>
</dbReference>
<accession>A0A6N7XT03</accession>
<gene>
    <name evidence="1" type="ORF">FYJ68_08620</name>
</gene>
<dbReference type="GO" id="GO:0030246">
    <property type="term" value="F:carbohydrate binding"/>
    <property type="evidence" value="ECO:0007669"/>
    <property type="project" value="InterPro"/>
</dbReference>
<proteinExistence type="predicted"/>
<dbReference type="GO" id="GO:0016853">
    <property type="term" value="F:isomerase activity"/>
    <property type="evidence" value="ECO:0007669"/>
    <property type="project" value="InterPro"/>
</dbReference>
<comment type="caution">
    <text evidence="1">The sequence shown here is derived from an EMBL/GenBank/DDBJ whole genome shotgun (WGS) entry which is preliminary data.</text>
</comment>
<dbReference type="InterPro" id="IPR014718">
    <property type="entry name" value="GH-type_carb-bd"/>
</dbReference>
<dbReference type="GO" id="GO:0005975">
    <property type="term" value="P:carbohydrate metabolic process"/>
    <property type="evidence" value="ECO:0007669"/>
    <property type="project" value="InterPro"/>
</dbReference>